<feature type="signal peptide" evidence="2">
    <location>
        <begin position="1"/>
        <end position="23"/>
    </location>
</feature>
<dbReference type="Gene3D" id="3.40.30.10">
    <property type="entry name" value="Glutaredoxin"/>
    <property type="match status" value="2"/>
</dbReference>
<proteinExistence type="predicted"/>
<feature type="region of interest" description="Disordered" evidence="1">
    <location>
        <begin position="26"/>
        <end position="47"/>
    </location>
</feature>
<evidence type="ECO:0000256" key="1">
    <source>
        <dbReference type="SAM" id="MobiDB-lite"/>
    </source>
</evidence>
<sequence length="539" mass="59651">MRRLAIIILTLLPCLTVVRPCHGTEPPGTAVPAAESTGGEAATPDSSSLQALKDRLQEYLEAISTEPFEIQGKEADFLISSCTDSSVRQTVALTIFDHYLGSRIMGAEAVAIHLCDEWFIPGKISMRSPEELMTAKIFARFNRSSLLGMKAPEVTLKDTSGLGMTLFPASGTDSPGSPEDSVNAAFSDTGRYSILYFYDTDCAKCRMETILLRNILDNDDFPADLYAIYTGDNEAEWKEYIGSQLTLTALNTRTVNLWDPDMRSGFQMKYGVLETPKMFLVSPEGIIAGRGLDSHALEELLGRLLAQQRQDLEYGSAESEKFYDSLFSDPASSTCQDITDIAGHIETRTLKEAGDTALFRQMEGDLLYYLSGKREGRFKCAAEHLVKKMILGRDDIWNTPDDTLKIVQFAEVLDELLSRAAAGTKVEAIKVHATWLYRGKTRYGEYRLDRLRKNAVIIFHTEGCPVCKAEIEAAASLAAESPDTAVLLIDMDEIFSSYPSCAETLFNSFDLTSLPYIMTTDRKGIITGKYVSLTERQGL</sequence>
<dbReference type="InterPro" id="IPR036249">
    <property type="entry name" value="Thioredoxin-like_sf"/>
</dbReference>
<reference evidence="4" key="1">
    <citation type="submission" date="2020-10" db="EMBL/GenBank/DDBJ databases">
        <authorList>
            <person name="Gilroy R."/>
        </authorList>
    </citation>
    <scope>NUCLEOTIDE SEQUENCE</scope>
    <source>
        <strain evidence="4">B2-16538</strain>
    </source>
</reference>
<dbReference type="AlphaFoldDB" id="A0A9D9NRV0"/>
<feature type="chain" id="PRO_5039402999" description="Thioredoxin domain-containing protein" evidence="2">
    <location>
        <begin position="24"/>
        <end position="539"/>
    </location>
</feature>
<dbReference type="EMBL" id="JADILX010000055">
    <property type="protein sequence ID" value="MBO8485419.1"/>
    <property type="molecule type" value="Genomic_DNA"/>
</dbReference>
<feature type="domain" description="Thioredoxin" evidence="3">
    <location>
        <begin position="145"/>
        <end position="310"/>
    </location>
</feature>
<comment type="caution">
    <text evidence="4">The sequence shown here is derived from an EMBL/GenBank/DDBJ whole genome shotgun (WGS) entry which is preliminary data.</text>
</comment>
<dbReference type="Proteomes" id="UP000823750">
    <property type="component" value="Unassembled WGS sequence"/>
</dbReference>
<evidence type="ECO:0000313" key="5">
    <source>
        <dbReference type="Proteomes" id="UP000823750"/>
    </source>
</evidence>
<reference evidence="4" key="2">
    <citation type="journal article" date="2021" name="PeerJ">
        <title>Extensive microbial diversity within the chicken gut microbiome revealed by metagenomics and culture.</title>
        <authorList>
            <person name="Gilroy R."/>
            <person name="Ravi A."/>
            <person name="Getino M."/>
            <person name="Pursley I."/>
            <person name="Horton D.L."/>
            <person name="Alikhan N.F."/>
            <person name="Baker D."/>
            <person name="Gharbi K."/>
            <person name="Hall N."/>
            <person name="Watson M."/>
            <person name="Adriaenssens E.M."/>
            <person name="Foster-Nyarko E."/>
            <person name="Jarju S."/>
            <person name="Secka A."/>
            <person name="Antonio M."/>
            <person name="Oren A."/>
            <person name="Chaudhuri R.R."/>
            <person name="La Ragione R."/>
            <person name="Hildebrand F."/>
            <person name="Pallen M.J."/>
        </authorList>
    </citation>
    <scope>NUCLEOTIDE SEQUENCE</scope>
    <source>
        <strain evidence="4">B2-16538</strain>
    </source>
</reference>
<dbReference type="InterPro" id="IPR013766">
    <property type="entry name" value="Thioredoxin_domain"/>
</dbReference>
<protein>
    <recommendedName>
        <fullName evidence="3">Thioredoxin domain-containing protein</fullName>
    </recommendedName>
</protein>
<dbReference type="PROSITE" id="PS51352">
    <property type="entry name" value="THIOREDOXIN_2"/>
    <property type="match status" value="1"/>
</dbReference>
<evidence type="ECO:0000256" key="2">
    <source>
        <dbReference type="SAM" id="SignalP"/>
    </source>
</evidence>
<evidence type="ECO:0000259" key="3">
    <source>
        <dbReference type="PROSITE" id="PS51352"/>
    </source>
</evidence>
<dbReference type="SUPFAM" id="SSF52833">
    <property type="entry name" value="Thioredoxin-like"/>
    <property type="match status" value="2"/>
</dbReference>
<accession>A0A9D9NRV0</accession>
<gene>
    <name evidence="4" type="ORF">IAB78_03230</name>
</gene>
<evidence type="ECO:0000313" key="4">
    <source>
        <dbReference type="EMBL" id="MBO8485419.1"/>
    </source>
</evidence>
<organism evidence="4 5">
    <name type="scientific">Candidatus Cryptobacteroides excrementavium</name>
    <dbReference type="NCBI Taxonomy" id="2840759"/>
    <lineage>
        <taxon>Bacteria</taxon>
        <taxon>Pseudomonadati</taxon>
        <taxon>Bacteroidota</taxon>
        <taxon>Bacteroidia</taxon>
        <taxon>Bacteroidales</taxon>
        <taxon>Candidatus Cryptobacteroides</taxon>
    </lineage>
</organism>
<keyword evidence="2" id="KW-0732">Signal</keyword>
<name>A0A9D9NRV0_9BACT</name>